<dbReference type="PANTHER" id="PTHR36433:SF2">
    <property type="entry name" value="YXEA FAMILY PROTEIN"/>
    <property type="match status" value="1"/>
</dbReference>
<accession>A0AAP5NM71</accession>
<protein>
    <submittedName>
        <fullName evidence="2">YxeA family protein</fullName>
    </submittedName>
</protein>
<dbReference type="InterPro" id="IPR036166">
    <property type="entry name" value="YxeA-like_sf"/>
</dbReference>
<dbReference type="NCBIfam" id="TIGR01655">
    <property type="entry name" value="yxeA_fam"/>
    <property type="match status" value="1"/>
</dbReference>
<dbReference type="PANTHER" id="PTHR36433">
    <property type="entry name" value="HYPOTHETICAL CYTOSOLIC PROTEIN"/>
    <property type="match status" value="1"/>
</dbReference>
<dbReference type="InterPro" id="IPR006542">
    <property type="entry name" value="DUF1093"/>
</dbReference>
<dbReference type="Gene3D" id="2.40.50.480">
    <property type="match status" value="1"/>
</dbReference>
<gene>
    <name evidence="2" type="ORF">P7D36_11100</name>
    <name evidence="1" type="ORF">P7D39_09630</name>
</gene>
<sequence length="119" mass="13446">MKKFLIGFISLVVIVIIGVQVAQKVVSSGDNYYVQITTDGQRVESKDDNGNSYVDYKYTLQGYDNNGKAKKLTFNATKDRPLRKEAFLKVTWNKKKGVTSYEEVAQKDVPDKALEKLGF</sequence>
<dbReference type="SUPFAM" id="SSF159121">
    <property type="entry name" value="BC4932-like"/>
    <property type="match status" value="1"/>
</dbReference>
<dbReference type="EMBL" id="JARPYR010000018">
    <property type="protein sequence ID" value="MDT2597261.1"/>
    <property type="molecule type" value="Genomic_DNA"/>
</dbReference>
<comment type="caution">
    <text evidence="2">The sequence shown here is derived from an EMBL/GenBank/DDBJ whole genome shotgun (WGS) entry which is preliminary data.</text>
</comment>
<name>A0AAP5NM71_9ENTE</name>
<dbReference type="Pfam" id="PF06486">
    <property type="entry name" value="DUF1093"/>
    <property type="match status" value="1"/>
</dbReference>
<evidence type="ECO:0000313" key="4">
    <source>
        <dbReference type="Proteomes" id="UP001256547"/>
    </source>
</evidence>
<reference evidence="2 4" key="1">
    <citation type="submission" date="2023-03" db="EMBL/GenBank/DDBJ databases">
        <authorList>
            <person name="Shen W."/>
            <person name="Cai J."/>
        </authorList>
    </citation>
    <scope>NUCLEOTIDE SEQUENCE</scope>
    <source>
        <strain evidence="2">P55-2</strain>
        <strain evidence="1 4">P72-2</strain>
    </source>
</reference>
<evidence type="ECO:0000313" key="3">
    <source>
        <dbReference type="Proteomes" id="UP001245561"/>
    </source>
</evidence>
<dbReference type="EMBL" id="JARPYT010000017">
    <property type="protein sequence ID" value="MDT2638040.1"/>
    <property type="molecule type" value="Genomic_DNA"/>
</dbReference>
<proteinExistence type="predicted"/>
<dbReference type="Proteomes" id="UP001256547">
    <property type="component" value="Unassembled WGS sequence"/>
</dbReference>
<evidence type="ECO:0000313" key="1">
    <source>
        <dbReference type="EMBL" id="MDT2597261.1"/>
    </source>
</evidence>
<evidence type="ECO:0000313" key="2">
    <source>
        <dbReference type="EMBL" id="MDT2638040.1"/>
    </source>
</evidence>
<dbReference type="Proteomes" id="UP001245561">
    <property type="component" value="Unassembled WGS sequence"/>
</dbReference>
<organism evidence="2 3">
    <name type="scientific">Enterococcus dongliensis</name>
    <dbReference type="NCBI Taxonomy" id="2559925"/>
    <lineage>
        <taxon>Bacteria</taxon>
        <taxon>Bacillati</taxon>
        <taxon>Bacillota</taxon>
        <taxon>Bacilli</taxon>
        <taxon>Lactobacillales</taxon>
        <taxon>Enterococcaceae</taxon>
        <taxon>Enterococcus</taxon>
    </lineage>
</organism>
<keyword evidence="4" id="KW-1185">Reference proteome</keyword>
<dbReference type="RefSeq" id="WP_137604232.1">
    <property type="nucleotide sequence ID" value="NZ_JARPYR010000018.1"/>
</dbReference>
<dbReference type="AlphaFoldDB" id="A0AAP5NM71"/>